<name>A0ABX0YFT2_9PSED</name>
<sequence length="173" mass="19644">MLRSYLRLILFAVGLLVGVQVPGVINDYTQRVQAHLIEAQRALEGFNETARKFFNGDLQALVQHYQSSEDPVFRSDAQSVAGLVNREVALEQEWQALQGHWYERAWHVATAADRQIRDETLSNYDYRVPLSPEAIAWGIVVALLLAAAVEWLLIGVGYTFGIRPRKPIPESWR</sequence>
<dbReference type="PIRSF" id="PIRSF029393">
    <property type="entry name" value="UCP029393"/>
    <property type="match status" value="1"/>
</dbReference>
<dbReference type="InterPro" id="IPR022584">
    <property type="entry name" value="DUF2937"/>
</dbReference>
<evidence type="ECO:0000256" key="1">
    <source>
        <dbReference type="SAM" id="Phobius"/>
    </source>
</evidence>
<feature type="transmembrane region" description="Helical" evidence="1">
    <location>
        <begin position="135"/>
        <end position="160"/>
    </location>
</feature>
<dbReference type="InterPro" id="IPR016917">
    <property type="entry name" value="UCP029393"/>
</dbReference>
<organism evidence="2 3">
    <name type="scientific">Pseudomonas quercus</name>
    <dbReference type="NCBI Taxonomy" id="2722792"/>
    <lineage>
        <taxon>Bacteria</taxon>
        <taxon>Pseudomonadati</taxon>
        <taxon>Pseudomonadota</taxon>
        <taxon>Gammaproteobacteria</taxon>
        <taxon>Pseudomonadales</taxon>
        <taxon>Pseudomonadaceae</taxon>
        <taxon>Pseudomonas</taxon>
    </lineage>
</organism>
<reference evidence="2 3" key="1">
    <citation type="submission" date="2020-03" db="EMBL/GenBank/DDBJ databases">
        <authorList>
            <person name="Wang L."/>
            <person name="He N."/>
            <person name="Li Y."/>
            <person name="Fang Y."/>
            <person name="Zhang F."/>
        </authorList>
    </citation>
    <scope>NUCLEOTIDE SEQUENCE [LARGE SCALE GENOMIC DNA]</scope>
    <source>
        <strain evidence="3">hsmgli-8</strain>
    </source>
</reference>
<keyword evidence="1" id="KW-0812">Transmembrane</keyword>
<dbReference type="Pfam" id="PF11157">
    <property type="entry name" value="DUF2937"/>
    <property type="match status" value="1"/>
</dbReference>
<protein>
    <submittedName>
        <fullName evidence="2">DUF2937 family protein</fullName>
    </submittedName>
</protein>
<gene>
    <name evidence="2" type="ORF">HBH25_15350</name>
</gene>
<keyword evidence="1" id="KW-1133">Transmembrane helix</keyword>
<comment type="caution">
    <text evidence="2">The sequence shown here is derived from an EMBL/GenBank/DDBJ whole genome shotgun (WGS) entry which is preliminary data.</text>
</comment>
<dbReference type="EMBL" id="JAAVJI010000009">
    <property type="protein sequence ID" value="NJP02225.1"/>
    <property type="molecule type" value="Genomic_DNA"/>
</dbReference>
<dbReference type="Proteomes" id="UP000746535">
    <property type="component" value="Unassembled WGS sequence"/>
</dbReference>
<keyword evidence="3" id="KW-1185">Reference proteome</keyword>
<accession>A0ABX0YFT2</accession>
<keyword evidence="1" id="KW-0472">Membrane</keyword>
<evidence type="ECO:0000313" key="3">
    <source>
        <dbReference type="Proteomes" id="UP000746535"/>
    </source>
</evidence>
<proteinExistence type="predicted"/>
<dbReference type="RefSeq" id="WP_168084814.1">
    <property type="nucleotide sequence ID" value="NZ_JAAVJI010000009.1"/>
</dbReference>
<evidence type="ECO:0000313" key="2">
    <source>
        <dbReference type="EMBL" id="NJP02225.1"/>
    </source>
</evidence>